<feature type="binding site" evidence="9">
    <location>
        <position position="160"/>
    </location>
    <ligand>
        <name>Zn(2+)</name>
        <dbReference type="ChEBI" id="CHEBI:29105"/>
        <note>catalytic</note>
    </ligand>
</feature>
<keyword evidence="3 9" id="KW-0479">Metal-binding</keyword>
<dbReference type="Pfam" id="PF01427">
    <property type="entry name" value="Peptidase_M15"/>
    <property type="match status" value="1"/>
</dbReference>
<sequence>MHSRTIFGLWGGWLLSALFALLAPAVSAQSPAAGPDSIAAANFARYRLPVISDPGVYKEMVARDSAQELVSLVKAVPGIRLDIRYATDNNIMKRPVYRQAVAYARKPVAAALKKVQAALAEQGLGLQVFDAYRPYRVTVVFYEAFRDSVFVASPYRGSRHNRGCAVDLTLVNGKTGRPLEMPTPYDEFSKRAHSDYRPLPANQLRNRELLKKLMTENGFLIYPDEWWHFDFSGWQQFPLMDIPFHQL</sequence>
<name>A0AAJ6BE49_9BACT</name>
<evidence type="ECO:0000256" key="4">
    <source>
        <dbReference type="ARBA" id="ARBA00022801"/>
    </source>
</evidence>
<dbReference type="EMBL" id="CP119311">
    <property type="protein sequence ID" value="WEK33618.1"/>
    <property type="molecule type" value="Genomic_DNA"/>
</dbReference>
<feature type="binding site" evidence="9">
    <location>
        <position position="228"/>
    </location>
    <ligand>
        <name>Zn(2+)</name>
        <dbReference type="ChEBI" id="CHEBI:29105"/>
        <note>catalytic</note>
    </ligand>
</feature>
<dbReference type="GO" id="GO:0008237">
    <property type="term" value="F:metallopeptidase activity"/>
    <property type="evidence" value="ECO:0007669"/>
    <property type="project" value="UniProtKB-KW"/>
</dbReference>
<comment type="catalytic activity">
    <reaction evidence="1 9">
        <text>D-alanyl-D-alanine + H2O = 2 D-alanine</text>
        <dbReference type="Rhea" id="RHEA:20661"/>
        <dbReference type="ChEBI" id="CHEBI:15377"/>
        <dbReference type="ChEBI" id="CHEBI:57416"/>
        <dbReference type="ChEBI" id="CHEBI:57822"/>
        <dbReference type="EC" id="3.4.13.22"/>
    </reaction>
</comment>
<dbReference type="PANTHER" id="PTHR43126">
    <property type="entry name" value="D-ALANYL-D-ALANINE DIPEPTIDASE"/>
    <property type="match status" value="1"/>
</dbReference>
<dbReference type="AlphaFoldDB" id="A0AAJ6BE49"/>
<evidence type="ECO:0000256" key="8">
    <source>
        <dbReference type="ARBA" id="ARBA00023316"/>
    </source>
</evidence>
<dbReference type="Proteomes" id="UP001220610">
    <property type="component" value="Chromosome"/>
</dbReference>
<evidence type="ECO:0000256" key="6">
    <source>
        <dbReference type="ARBA" id="ARBA00022997"/>
    </source>
</evidence>
<dbReference type="EC" id="3.4.13.22" evidence="9"/>
<feature type="site" description="Transition state stabilizer" evidence="9">
    <location>
        <position position="133"/>
    </location>
</feature>
<keyword evidence="7 9" id="KW-0482">Metalloprotease</keyword>
<evidence type="ECO:0000313" key="12">
    <source>
        <dbReference type="Proteomes" id="UP001220610"/>
    </source>
</evidence>
<evidence type="ECO:0000256" key="3">
    <source>
        <dbReference type="ARBA" id="ARBA00022723"/>
    </source>
</evidence>
<evidence type="ECO:0000313" key="11">
    <source>
        <dbReference type="EMBL" id="WEK33618.1"/>
    </source>
</evidence>
<feature type="active site" description="Proton donor/acceptor" evidence="9">
    <location>
        <position position="225"/>
    </location>
</feature>
<dbReference type="Gene3D" id="3.30.1380.10">
    <property type="match status" value="1"/>
</dbReference>
<proteinExistence type="inferred from homology"/>
<accession>A0AAJ6BE49</accession>
<evidence type="ECO:0000256" key="9">
    <source>
        <dbReference type="HAMAP-Rule" id="MF_01924"/>
    </source>
</evidence>
<keyword evidence="5 9" id="KW-0862">Zinc</keyword>
<protein>
    <recommendedName>
        <fullName evidence="9">D-alanyl-D-alanine dipeptidase</fullName>
        <shortName evidence="9">D-Ala-D-Ala dipeptidase</shortName>
        <ecNumber evidence="9">3.4.13.22</ecNumber>
    </recommendedName>
</protein>
<keyword evidence="6 9" id="KW-0224">Dipeptidase</keyword>
<dbReference type="HAMAP" id="MF_01924">
    <property type="entry name" value="A_A_dipeptidase"/>
    <property type="match status" value="1"/>
</dbReference>
<organism evidence="11 12">
    <name type="scientific">Candidatus Pseudobacter hemicellulosilyticus</name>
    <dbReference type="NCBI Taxonomy" id="3121375"/>
    <lineage>
        <taxon>Bacteria</taxon>
        <taxon>Pseudomonadati</taxon>
        <taxon>Bacteroidota</taxon>
        <taxon>Chitinophagia</taxon>
        <taxon>Chitinophagales</taxon>
        <taxon>Chitinophagaceae</taxon>
        <taxon>Pseudobacter</taxon>
    </lineage>
</organism>
<dbReference type="PANTHER" id="PTHR43126:SF1">
    <property type="entry name" value="D-ALANYL-D-ALANINE DIPEPTIDASE"/>
    <property type="match status" value="1"/>
</dbReference>
<dbReference type="GO" id="GO:0006508">
    <property type="term" value="P:proteolysis"/>
    <property type="evidence" value="ECO:0007669"/>
    <property type="project" value="UniProtKB-KW"/>
</dbReference>
<dbReference type="GO" id="GO:0160237">
    <property type="term" value="F:D-Ala-D-Ala dipeptidase activity"/>
    <property type="evidence" value="ECO:0007669"/>
    <property type="project" value="UniProtKB-EC"/>
</dbReference>
<gene>
    <name evidence="11" type="ORF">P0Y53_14090</name>
</gene>
<feature type="chain" id="PRO_5042580086" description="D-alanyl-D-alanine dipeptidase" evidence="10">
    <location>
        <begin position="33"/>
        <end position="247"/>
    </location>
</feature>
<keyword evidence="4 9" id="KW-0378">Hydrolase</keyword>
<dbReference type="InterPro" id="IPR000755">
    <property type="entry name" value="A_A_dipeptidase"/>
</dbReference>
<dbReference type="InterPro" id="IPR009045">
    <property type="entry name" value="Zn_M74/Hedgehog-like"/>
</dbReference>
<evidence type="ECO:0000256" key="5">
    <source>
        <dbReference type="ARBA" id="ARBA00022833"/>
    </source>
</evidence>
<dbReference type="CDD" id="cd14840">
    <property type="entry name" value="D-Ala-D-Ala_dipeptidase_Aad"/>
    <property type="match status" value="1"/>
</dbReference>
<keyword evidence="8" id="KW-0961">Cell wall biogenesis/degradation</keyword>
<keyword evidence="10" id="KW-0732">Signal</keyword>
<reference evidence="11" key="1">
    <citation type="submission" date="2023-03" db="EMBL/GenBank/DDBJ databases">
        <title>Andean soil-derived lignocellulolytic bacterial consortium as a source of novel taxa and putative plastic-active enzymes.</title>
        <authorList>
            <person name="Diaz-Garcia L."/>
            <person name="Chuvochina M."/>
            <person name="Feuerriegel G."/>
            <person name="Bunk B."/>
            <person name="Sproer C."/>
            <person name="Streit W.R."/>
            <person name="Rodriguez L.M."/>
            <person name="Overmann J."/>
            <person name="Jimenez D.J."/>
        </authorList>
    </citation>
    <scope>NUCLEOTIDE SEQUENCE</scope>
    <source>
        <strain evidence="11">MAG 7</strain>
    </source>
</reference>
<keyword evidence="2 9" id="KW-0645">Protease</keyword>
<evidence type="ECO:0000256" key="2">
    <source>
        <dbReference type="ARBA" id="ARBA00022670"/>
    </source>
</evidence>
<comment type="similarity">
    <text evidence="9">Belongs to the peptidase M15D family.</text>
</comment>
<comment type="cofactor">
    <cofactor evidence="9">
        <name>Zn(2+)</name>
        <dbReference type="ChEBI" id="CHEBI:29105"/>
    </cofactor>
    <text evidence="9">Binds 1 zinc ion per subunit.</text>
</comment>
<evidence type="ECO:0000256" key="10">
    <source>
        <dbReference type="SAM" id="SignalP"/>
    </source>
</evidence>
<feature type="binding site" evidence="9">
    <location>
        <position position="167"/>
    </location>
    <ligand>
        <name>Zn(2+)</name>
        <dbReference type="ChEBI" id="CHEBI:29105"/>
        <note>catalytic</note>
    </ligand>
</feature>
<comment type="function">
    <text evidence="9">Catalyzes hydrolysis of the D-alanyl-D-alanine dipeptide.</text>
</comment>
<dbReference type="GO" id="GO:0071555">
    <property type="term" value="P:cell wall organization"/>
    <property type="evidence" value="ECO:0007669"/>
    <property type="project" value="UniProtKB-KW"/>
</dbReference>
<evidence type="ECO:0000256" key="1">
    <source>
        <dbReference type="ARBA" id="ARBA00001362"/>
    </source>
</evidence>
<dbReference type="GO" id="GO:0008270">
    <property type="term" value="F:zinc ion binding"/>
    <property type="evidence" value="ECO:0007669"/>
    <property type="project" value="UniProtKB-UniRule"/>
</dbReference>
<feature type="signal peptide" evidence="10">
    <location>
        <begin position="1"/>
        <end position="32"/>
    </location>
</feature>
<dbReference type="SUPFAM" id="SSF55166">
    <property type="entry name" value="Hedgehog/DD-peptidase"/>
    <property type="match status" value="1"/>
</dbReference>
<evidence type="ECO:0000256" key="7">
    <source>
        <dbReference type="ARBA" id="ARBA00023049"/>
    </source>
</evidence>